<dbReference type="AlphaFoldDB" id="A0A815ZLF4"/>
<keyword evidence="4" id="KW-1185">Reference proteome</keyword>
<evidence type="ECO:0000313" key="2">
    <source>
        <dbReference type="EMBL" id="CAF1584340.1"/>
    </source>
</evidence>
<evidence type="ECO:0000313" key="3">
    <source>
        <dbReference type="EMBL" id="CAF4453083.1"/>
    </source>
</evidence>
<name>A0A815ZLF4_9BILA</name>
<evidence type="ECO:0000256" key="1">
    <source>
        <dbReference type="SAM" id="MobiDB-lite"/>
    </source>
</evidence>
<gene>
    <name evidence="2" type="ORF">GPM918_LOCUS41312</name>
    <name evidence="3" type="ORF">SRO942_LOCUS42342</name>
</gene>
<dbReference type="EMBL" id="CAJOBC010098285">
    <property type="protein sequence ID" value="CAF4453083.1"/>
    <property type="molecule type" value="Genomic_DNA"/>
</dbReference>
<proteinExistence type="predicted"/>
<feature type="non-terminal residue" evidence="2">
    <location>
        <position position="1"/>
    </location>
</feature>
<feature type="region of interest" description="Disordered" evidence="1">
    <location>
        <begin position="423"/>
        <end position="444"/>
    </location>
</feature>
<dbReference type="EMBL" id="CAJNOQ010032273">
    <property type="protein sequence ID" value="CAF1584340.1"/>
    <property type="molecule type" value="Genomic_DNA"/>
</dbReference>
<feature type="compositionally biased region" description="Acidic residues" evidence="1">
    <location>
        <begin position="424"/>
        <end position="435"/>
    </location>
</feature>
<sequence length="444" mass="51174">MIHADGIQMITTKPKKFYVVTGTILELPPPLREYARNKLLLVNYLSENEPTPLLLYDRLYIDPQPSHSHHSYLTAAAEADRNQNQMSVFGVHGKSPLLSLFIDVQENCPFDYMHLCCSAIEPLLDEYRKDISVVYGDDKLQLYSLHAHKYLPQQVLSHGALFAHGCFGDESFLGTLKKSRKGNIRIPHQIFKSYLLRDSQQDEEHTTATTDSLFVDEKIYDNSYLNLNVHQDYFAEFKNLHQIQFNQIINTDFSLYCRFLRGIVKFNSLLYSRMGSQLTNIVSFKSTQCLVNKAKCFAIVIWYFEQQCINYAFIKRLTCMDDVIRTKRTDQVGHIAHAFIDRFYSVVDMNSFDFSIIRVGQILHQCVVIPFFDLYLFSEVLFAYTCGGQVFDGELTTVGPKTLCDKLMKKLNGHSTDYLYSSLPEEEDDEDDENDYLLGGKGTQ</sequence>
<reference evidence="2" key="1">
    <citation type="submission" date="2021-02" db="EMBL/GenBank/DDBJ databases">
        <authorList>
            <person name="Nowell W R."/>
        </authorList>
    </citation>
    <scope>NUCLEOTIDE SEQUENCE</scope>
</reference>
<dbReference type="Proteomes" id="UP000663829">
    <property type="component" value="Unassembled WGS sequence"/>
</dbReference>
<protein>
    <submittedName>
        <fullName evidence="2">Uncharacterized protein</fullName>
    </submittedName>
</protein>
<evidence type="ECO:0000313" key="4">
    <source>
        <dbReference type="Proteomes" id="UP000663829"/>
    </source>
</evidence>
<organism evidence="2 4">
    <name type="scientific">Didymodactylos carnosus</name>
    <dbReference type="NCBI Taxonomy" id="1234261"/>
    <lineage>
        <taxon>Eukaryota</taxon>
        <taxon>Metazoa</taxon>
        <taxon>Spiralia</taxon>
        <taxon>Gnathifera</taxon>
        <taxon>Rotifera</taxon>
        <taxon>Eurotatoria</taxon>
        <taxon>Bdelloidea</taxon>
        <taxon>Philodinida</taxon>
        <taxon>Philodinidae</taxon>
        <taxon>Didymodactylos</taxon>
    </lineage>
</organism>
<accession>A0A815ZLF4</accession>
<comment type="caution">
    <text evidence="2">The sequence shown here is derived from an EMBL/GenBank/DDBJ whole genome shotgun (WGS) entry which is preliminary data.</text>
</comment>
<dbReference type="Proteomes" id="UP000681722">
    <property type="component" value="Unassembled WGS sequence"/>
</dbReference>
<dbReference type="OrthoDB" id="9988285at2759"/>